<dbReference type="CDD" id="cd13891">
    <property type="entry name" value="CuRO_3_CotA_like"/>
    <property type="match status" value="1"/>
</dbReference>
<name>A0A919RP99_9ACTN</name>
<feature type="domain" description="Plastocyanin-like" evidence="2">
    <location>
        <begin position="534"/>
        <end position="632"/>
    </location>
</feature>
<comment type="similarity">
    <text evidence="1">Belongs to the multicopper oxidase family.</text>
</comment>
<evidence type="ECO:0000313" key="4">
    <source>
        <dbReference type="Proteomes" id="UP000606172"/>
    </source>
</evidence>
<reference evidence="3" key="1">
    <citation type="submission" date="2021-01" db="EMBL/GenBank/DDBJ databases">
        <title>Whole genome shotgun sequence of Sinosporangium siamense NBRC 109515.</title>
        <authorList>
            <person name="Komaki H."/>
            <person name="Tamura T."/>
        </authorList>
    </citation>
    <scope>NUCLEOTIDE SEQUENCE</scope>
    <source>
        <strain evidence="3">NBRC 109515</strain>
    </source>
</reference>
<dbReference type="InterPro" id="IPR006311">
    <property type="entry name" value="TAT_signal"/>
</dbReference>
<dbReference type="InterPro" id="IPR045087">
    <property type="entry name" value="Cu-oxidase_fam"/>
</dbReference>
<proteinExistence type="inferred from homology"/>
<dbReference type="CDD" id="cd13844">
    <property type="entry name" value="CuRO_1_BOD_CotA_like"/>
    <property type="match status" value="1"/>
</dbReference>
<dbReference type="InterPro" id="IPR011706">
    <property type="entry name" value="Cu-oxidase_C"/>
</dbReference>
<evidence type="ECO:0000256" key="1">
    <source>
        <dbReference type="ARBA" id="ARBA00010609"/>
    </source>
</evidence>
<keyword evidence="4" id="KW-1185">Reference proteome</keyword>
<dbReference type="Gene3D" id="2.60.40.420">
    <property type="entry name" value="Cupredoxins - blue copper proteins"/>
    <property type="match status" value="3"/>
</dbReference>
<dbReference type="Proteomes" id="UP000606172">
    <property type="component" value="Unassembled WGS sequence"/>
</dbReference>
<dbReference type="RefSeq" id="WP_239130140.1">
    <property type="nucleotide sequence ID" value="NZ_BOOW01000042.1"/>
</dbReference>
<dbReference type="EMBL" id="BOOW01000042">
    <property type="protein sequence ID" value="GII96134.1"/>
    <property type="molecule type" value="Genomic_DNA"/>
</dbReference>
<evidence type="ECO:0000259" key="2">
    <source>
        <dbReference type="Pfam" id="PF07731"/>
    </source>
</evidence>
<dbReference type="PANTHER" id="PTHR48267">
    <property type="entry name" value="CUPREDOXIN SUPERFAMILY PROTEIN"/>
    <property type="match status" value="1"/>
</dbReference>
<evidence type="ECO:0000313" key="3">
    <source>
        <dbReference type="EMBL" id="GII96134.1"/>
    </source>
</evidence>
<dbReference type="PROSITE" id="PS51318">
    <property type="entry name" value="TAT"/>
    <property type="match status" value="1"/>
</dbReference>
<sequence>MPSRREFLAGGAGAGLLLLARSSRTALPVLAPASIPKYAVALPIPRPMPRDPAATGPEDDYTIAVRRFRQQMLPPGLPATTVLGYGSAHEPSTFATPARTIEARVGRPVRVRWVNELVDAAGRYLPHMLPVDPTLHWANPPGGPAGRDYRPEFAATPGPYRGPVPIVTHLHGGFSADYSDGHPEAWFLPAAANIPAGYAAEGSRYAPFAKAFEERYGMGWQAGSALYRYGNNQRAATLWFHDHVLGMTRINVYAGLAGFYLLRGGRGDLPAGVLPGPAPAPGDAAGTVYREIPVLIQDRSFAADGSLAYPAGRSRFDGTTGPYIPGSDVPPIWGPEFFGEVMVVNGATWPALAVEPCRYRLRLLNGCNSRFLDLRIVSAPPGRRAAESALPFWMIGSDGGFLPAPVELENLLLAPAERADVIVDFTGTASGTQLYLVNEGPDGPFQRRGGAAPADPAGTGQVLRFTVRALTAPDRSVPPDRLTLPPFTPIGTATVTRQVVLLESASAVRRGVSPVKMSLGVMRDGRPVAMMWSDPITENPALGAIEVWEIHNFTADAHPIHIHEVQLQLVNRQRFGGVARDPERWESGFKDTVIAYPKEVTRVRVVFDREGLFVWHCHMLEHEDNEMMRPYRIGG</sequence>
<dbReference type="GO" id="GO:0005507">
    <property type="term" value="F:copper ion binding"/>
    <property type="evidence" value="ECO:0007669"/>
    <property type="project" value="InterPro"/>
</dbReference>
<comment type="caution">
    <text evidence="3">The sequence shown here is derived from an EMBL/GenBank/DDBJ whole genome shotgun (WGS) entry which is preliminary data.</text>
</comment>
<dbReference type="InterPro" id="IPR008972">
    <property type="entry name" value="Cupredoxin"/>
</dbReference>
<protein>
    <submittedName>
        <fullName evidence="3">Multicopper oxidase</fullName>
    </submittedName>
</protein>
<dbReference type="GO" id="GO:0016491">
    <property type="term" value="F:oxidoreductase activity"/>
    <property type="evidence" value="ECO:0007669"/>
    <property type="project" value="InterPro"/>
</dbReference>
<dbReference type="AlphaFoldDB" id="A0A919RP99"/>
<dbReference type="Pfam" id="PF07731">
    <property type="entry name" value="Cu-oxidase_2"/>
    <property type="match status" value="1"/>
</dbReference>
<dbReference type="CDD" id="cd13868">
    <property type="entry name" value="CuRO_2_CotA_like"/>
    <property type="match status" value="1"/>
</dbReference>
<dbReference type="SUPFAM" id="SSF49503">
    <property type="entry name" value="Cupredoxins"/>
    <property type="match status" value="3"/>
</dbReference>
<gene>
    <name evidence="3" type="primary">ompC</name>
    <name evidence="3" type="ORF">Ssi02_63650</name>
</gene>
<organism evidence="3 4">
    <name type="scientific">Sinosporangium siamense</name>
    <dbReference type="NCBI Taxonomy" id="1367973"/>
    <lineage>
        <taxon>Bacteria</taxon>
        <taxon>Bacillati</taxon>
        <taxon>Actinomycetota</taxon>
        <taxon>Actinomycetes</taxon>
        <taxon>Streptosporangiales</taxon>
        <taxon>Streptosporangiaceae</taxon>
        <taxon>Sinosporangium</taxon>
    </lineage>
</organism>
<accession>A0A919RP99</accession>
<dbReference type="PANTHER" id="PTHR48267:SF1">
    <property type="entry name" value="BILIRUBIN OXIDASE"/>
    <property type="match status" value="1"/>
</dbReference>